<dbReference type="EMBL" id="JAQQWM010000002">
    <property type="protein sequence ID" value="KAK8078408.1"/>
    <property type="molecule type" value="Genomic_DNA"/>
</dbReference>
<dbReference type="PANTHER" id="PTHR11142">
    <property type="entry name" value="PSEUDOURIDYLATE SYNTHASE"/>
    <property type="match status" value="1"/>
</dbReference>
<keyword evidence="2" id="KW-0819">tRNA processing</keyword>
<name>A0ABR1W8A8_9PEZI</name>
<comment type="similarity">
    <text evidence="1">Belongs to the tRNA pseudouridine synthase TruA family.</text>
</comment>
<evidence type="ECO:0000256" key="2">
    <source>
        <dbReference type="ARBA" id="ARBA00022694"/>
    </source>
</evidence>
<dbReference type="InterPro" id="IPR020095">
    <property type="entry name" value="PsdUridine_synth_TruA_C"/>
</dbReference>
<evidence type="ECO:0000313" key="7">
    <source>
        <dbReference type="Proteomes" id="UP001446871"/>
    </source>
</evidence>
<dbReference type="InterPro" id="IPR020097">
    <property type="entry name" value="PsdUridine_synth_TruA_a/b_dom"/>
</dbReference>
<dbReference type="Proteomes" id="UP001446871">
    <property type="component" value="Unassembled WGS sequence"/>
</dbReference>
<comment type="caution">
    <text evidence="6">The sequence shown here is derived from an EMBL/GenBank/DDBJ whole genome shotgun (WGS) entry which is preliminary data.</text>
</comment>
<dbReference type="InterPro" id="IPR020103">
    <property type="entry name" value="PsdUridine_synth_cat_dom_sf"/>
</dbReference>
<organism evidence="6 7">
    <name type="scientific">Apiospora saccharicola</name>
    <dbReference type="NCBI Taxonomy" id="335842"/>
    <lineage>
        <taxon>Eukaryota</taxon>
        <taxon>Fungi</taxon>
        <taxon>Dikarya</taxon>
        <taxon>Ascomycota</taxon>
        <taxon>Pezizomycotina</taxon>
        <taxon>Sordariomycetes</taxon>
        <taxon>Xylariomycetidae</taxon>
        <taxon>Amphisphaeriales</taxon>
        <taxon>Apiosporaceae</taxon>
        <taxon>Apiospora</taxon>
    </lineage>
</organism>
<evidence type="ECO:0000256" key="1">
    <source>
        <dbReference type="ARBA" id="ARBA00009375"/>
    </source>
</evidence>
<sequence length="603" mass="68132">MDKAPDYGRWTKDALIKRIYKLESEKYVSQQNEIASSSPQPPPQKTGQLEEPVPEDAVVAADDAPAPAPRPTKKKKDRKIDPSKYSTRLVAFKLAYLGKPYGGFEFQTSATLSTIEEELWKALVRACLIFPANPDEVRLENWEYSKCGRTDRGVSAFGQVIALRVRSNRPLPRKKGDASGVTSHEGDESADPQKEEAEEDLPEEKPFDDHTDEIPYCRILNRLLPPDIRMLAWCGTVDPTFSARHNCGERQYRYYFTQPAYSPIPGILENPKKEVPGGVKDGWLDIEKMRAVAKKYEGLHDFRNFCKVDPGKLINNFMRRIFECDVVEVKDAATALPHLGHDEFRAPHIPAKSTTDAETSAVDSFPKVYYFHVRGSAFLWHQIRCMVAVLFAVGQGLESPEVIDALLDPKQYPRRPNYTLASEFPLVLWDCIFPDFAITDAPGADPAAPKADTVDWVFEGENNPLAKHGVSGLVDHLWEGWRERKMDEILAGQLLGLVTPGGGTSSGDITRRLDRKAPAYIPTSQRIFEGDNRDRICGKYVPLLKRETLALPEDTYDREARRKGYKDADDWRAARAKRWEGVPRQNTRHDVDRHAVPEDEGDE</sequence>
<dbReference type="HAMAP" id="MF_00171">
    <property type="entry name" value="TruA"/>
    <property type="match status" value="1"/>
</dbReference>
<feature type="domain" description="Pseudouridine synthase I TruA alpha/beta" evidence="5">
    <location>
        <begin position="293"/>
        <end position="434"/>
    </location>
</feature>
<protein>
    <recommendedName>
        <fullName evidence="5">Pseudouridine synthase I TruA alpha/beta domain-containing protein</fullName>
    </recommendedName>
</protein>
<evidence type="ECO:0000256" key="4">
    <source>
        <dbReference type="SAM" id="MobiDB-lite"/>
    </source>
</evidence>
<gene>
    <name evidence="6" type="ORF">PG996_004578</name>
</gene>
<feature type="region of interest" description="Disordered" evidence="4">
    <location>
        <begin position="170"/>
        <end position="210"/>
    </location>
</feature>
<dbReference type="InterPro" id="IPR020094">
    <property type="entry name" value="TruA/RsuA/RluB/E/F_N"/>
</dbReference>
<evidence type="ECO:0000256" key="3">
    <source>
        <dbReference type="ARBA" id="ARBA00023235"/>
    </source>
</evidence>
<evidence type="ECO:0000313" key="6">
    <source>
        <dbReference type="EMBL" id="KAK8078408.1"/>
    </source>
</evidence>
<feature type="region of interest" description="Disordered" evidence="4">
    <location>
        <begin position="576"/>
        <end position="603"/>
    </location>
</feature>
<dbReference type="Gene3D" id="3.30.70.660">
    <property type="entry name" value="Pseudouridine synthase I, catalytic domain, C-terminal subdomain"/>
    <property type="match status" value="1"/>
</dbReference>
<reference evidence="6 7" key="1">
    <citation type="submission" date="2023-01" db="EMBL/GenBank/DDBJ databases">
        <title>Analysis of 21 Apiospora genomes using comparative genomics revels a genus with tremendous synthesis potential of carbohydrate active enzymes and secondary metabolites.</title>
        <authorList>
            <person name="Sorensen T."/>
        </authorList>
    </citation>
    <scope>NUCLEOTIDE SEQUENCE [LARGE SCALE GENOMIC DNA]</scope>
    <source>
        <strain evidence="6 7">CBS 83171</strain>
    </source>
</reference>
<keyword evidence="7" id="KW-1185">Reference proteome</keyword>
<evidence type="ECO:0000259" key="5">
    <source>
        <dbReference type="Pfam" id="PF01416"/>
    </source>
</evidence>
<feature type="compositionally biased region" description="Basic and acidic residues" evidence="4">
    <location>
        <begin position="576"/>
        <end position="597"/>
    </location>
</feature>
<dbReference type="Pfam" id="PF01416">
    <property type="entry name" value="PseudoU_synth_1"/>
    <property type="match status" value="1"/>
</dbReference>
<dbReference type="InterPro" id="IPR001406">
    <property type="entry name" value="PsdUridine_synth_TruA"/>
</dbReference>
<feature type="compositionally biased region" description="Basic and acidic residues" evidence="4">
    <location>
        <begin position="184"/>
        <end position="195"/>
    </location>
</feature>
<dbReference type="PANTHER" id="PTHR11142:SF5">
    <property type="entry name" value="TRNA PSEUDOURIDINE(38_39) SYNTHASE"/>
    <property type="match status" value="1"/>
</dbReference>
<proteinExistence type="inferred from homology"/>
<feature type="region of interest" description="Disordered" evidence="4">
    <location>
        <begin position="30"/>
        <end position="81"/>
    </location>
</feature>
<keyword evidence="3" id="KW-0413">Isomerase</keyword>
<dbReference type="SUPFAM" id="SSF55120">
    <property type="entry name" value="Pseudouridine synthase"/>
    <property type="match status" value="1"/>
</dbReference>
<dbReference type="Gene3D" id="3.30.70.580">
    <property type="entry name" value="Pseudouridine synthase I, catalytic domain, N-terminal subdomain"/>
    <property type="match status" value="1"/>
</dbReference>
<accession>A0ABR1W8A8</accession>
<feature type="compositionally biased region" description="Low complexity" evidence="4">
    <location>
        <begin position="55"/>
        <end position="65"/>
    </location>
</feature>